<comment type="similarity">
    <text evidence="2">Belongs to the methyl-accepting chemotaxis (MCP) protein family.</text>
</comment>
<dbReference type="InterPro" id="IPR024478">
    <property type="entry name" value="HlyB_4HB_MCP"/>
</dbReference>
<dbReference type="GO" id="GO:0004888">
    <property type="term" value="F:transmembrane signaling receptor activity"/>
    <property type="evidence" value="ECO:0007669"/>
    <property type="project" value="TreeGrafter"/>
</dbReference>
<evidence type="ECO:0000256" key="3">
    <source>
        <dbReference type="SAM" id="MobiDB-lite"/>
    </source>
</evidence>
<keyword evidence="4" id="KW-1133">Transmembrane helix</keyword>
<dbReference type="Pfam" id="PF12729">
    <property type="entry name" value="4HB_MCP_1"/>
    <property type="match status" value="1"/>
</dbReference>
<dbReference type="GO" id="GO:0005886">
    <property type="term" value="C:plasma membrane"/>
    <property type="evidence" value="ECO:0007669"/>
    <property type="project" value="TreeGrafter"/>
</dbReference>
<feature type="transmembrane region" description="Helical" evidence="4">
    <location>
        <begin position="187"/>
        <end position="207"/>
    </location>
</feature>
<evidence type="ECO:0000256" key="1">
    <source>
        <dbReference type="ARBA" id="ARBA00022500"/>
    </source>
</evidence>
<evidence type="ECO:0000259" key="5">
    <source>
        <dbReference type="Pfam" id="PF12729"/>
    </source>
</evidence>
<dbReference type="PANTHER" id="PTHR43531:SF11">
    <property type="entry name" value="METHYL-ACCEPTING CHEMOTAXIS PROTEIN 3"/>
    <property type="match status" value="1"/>
</dbReference>
<keyword evidence="1" id="KW-0145">Chemotaxis</keyword>
<evidence type="ECO:0000313" key="6">
    <source>
        <dbReference type="EMBL" id="SOC24242.1"/>
    </source>
</evidence>
<dbReference type="PANTHER" id="PTHR43531">
    <property type="entry name" value="PROTEIN ICFG"/>
    <property type="match status" value="1"/>
</dbReference>
<name>A0A285TNB4_9RHOB</name>
<dbReference type="Gene3D" id="1.10.287.950">
    <property type="entry name" value="Methyl-accepting chemotaxis protein"/>
    <property type="match status" value="1"/>
</dbReference>
<dbReference type="InterPro" id="IPR051310">
    <property type="entry name" value="MCP_chemotaxis"/>
</dbReference>
<protein>
    <submittedName>
        <fullName evidence="6">Chemoreceptor-like protein with four helix bundle sensory module</fullName>
    </submittedName>
</protein>
<feature type="compositionally biased region" description="Low complexity" evidence="3">
    <location>
        <begin position="287"/>
        <end position="305"/>
    </location>
</feature>
<keyword evidence="4" id="KW-0472">Membrane</keyword>
<dbReference type="AlphaFoldDB" id="A0A285TNB4"/>
<keyword evidence="7" id="KW-1185">Reference proteome</keyword>
<proteinExistence type="inferred from homology"/>
<keyword evidence="6" id="KW-0675">Receptor</keyword>
<dbReference type="EMBL" id="OBMT01000056">
    <property type="protein sequence ID" value="SOC24242.1"/>
    <property type="molecule type" value="Genomic_DNA"/>
</dbReference>
<dbReference type="OrthoDB" id="7691746at2"/>
<sequence>MNLSLKAKLIGAFGILLLMIASLGGIAILQMSRINDQSTAIVQNWLPSVSQVRALNTIVAKYRVGEYAHILQTDNAGMERIDTYLQGVLDELKTTRAAYEALISSPEEQKLYNEFSAQLDAYFQQSKRILTLSRSNQNELASSQQTETLDEFNALAAALTKLVEINVKGADDASAEGDVAYAAAQKIILAVITVALIVGIATAVVLIRGIMRSLGGEPDYARDIIREIAGGNLEIQVATRKGDEESLLAAARDMVAKLSEVITEVTGAVRNVDTGSQELSAAAEQLSQGSTEQASSTEEASSAME</sequence>
<keyword evidence="4" id="KW-0812">Transmembrane</keyword>
<organism evidence="6 7">
    <name type="scientific">Rhodobacter maris</name>
    <dbReference type="NCBI Taxonomy" id="446682"/>
    <lineage>
        <taxon>Bacteria</taxon>
        <taxon>Pseudomonadati</taxon>
        <taxon>Pseudomonadota</taxon>
        <taxon>Alphaproteobacteria</taxon>
        <taxon>Rhodobacterales</taxon>
        <taxon>Rhodobacter group</taxon>
        <taxon>Rhodobacter</taxon>
    </lineage>
</organism>
<dbReference type="Proteomes" id="UP000219111">
    <property type="component" value="Unassembled WGS sequence"/>
</dbReference>
<gene>
    <name evidence="6" type="ORF">SAMN05877831_1561</name>
</gene>
<dbReference type="RefSeq" id="WP_141399499.1">
    <property type="nucleotide sequence ID" value="NZ_OBMT01000056.1"/>
</dbReference>
<feature type="region of interest" description="Disordered" evidence="3">
    <location>
        <begin position="280"/>
        <end position="305"/>
    </location>
</feature>
<evidence type="ECO:0000313" key="7">
    <source>
        <dbReference type="Proteomes" id="UP000219111"/>
    </source>
</evidence>
<evidence type="ECO:0000256" key="2">
    <source>
        <dbReference type="ARBA" id="ARBA00029447"/>
    </source>
</evidence>
<feature type="domain" description="Chemotaxis methyl-accepting receptor HlyB-like 4HB MCP" evidence="5">
    <location>
        <begin position="2"/>
        <end position="180"/>
    </location>
</feature>
<evidence type="ECO:0000256" key="4">
    <source>
        <dbReference type="SAM" id="Phobius"/>
    </source>
</evidence>
<dbReference type="GO" id="GO:0006935">
    <property type="term" value="P:chemotaxis"/>
    <property type="evidence" value="ECO:0007669"/>
    <property type="project" value="UniProtKB-KW"/>
</dbReference>
<feature type="non-terminal residue" evidence="6">
    <location>
        <position position="305"/>
    </location>
</feature>
<reference evidence="7" key="1">
    <citation type="submission" date="2017-08" db="EMBL/GenBank/DDBJ databases">
        <authorList>
            <person name="Varghese N."/>
            <person name="Submissions S."/>
        </authorList>
    </citation>
    <scope>NUCLEOTIDE SEQUENCE [LARGE SCALE GENOMIC DNA]</scope>
    <source>
        <strain evidence="7">JA276</strain>
    </source>
</reference>
<accession>A0A285TNB4</accession>